<dbReference type="RefSeq" id="WP_074707449.1">
    <property type="nucleotide sequence ID" value="NZ_FNOP01000015.1"/>
</dbReference>
<reference evidence="2 3" key="1">
    <citation type="submission" date="2016-10" db="EMBL/GenBank/DDBJ databases">
        <authorList>
            <person name="Varghese N."/>
            <person name="Submissions S."/>
        </authorList>
    </citation>
    <scope>NUCLEOTIDE SEQUENCE [LARGE SCALE GENOMIC DNA]</scope>
    <source>
        <strain evidence="2 3">WCC6</strain>
    </source>
</reference>
<dbReference type="SUPFAM" id="SSF88659">
    <property type="entry name" value="Sigma3 and sigma4 domains of RNA polymerase sigma factors"/>
    <property type="match status" value="1"/>
</dbReference>
<gene>
    <name evidence="2" type="ORF">SAMN05216495_11516</name>
</gene>
<dbReference type="InterPro" id="IPR036388">
    <property type="entry name" value="WH-like_DNA-bd_sf"/>
</dbReference>
<evidence type="ECO:0000313" key="2">
    <source>
        <dbReference type="EMBL" id="SDX17156.1"/>
    </source>
</evidence>
<dbReference type="EMBL" id="FNOP01000015">
    <property type="protein sequence ID" value="SDX17156.1"/>
    <property type="molecule type" value="Genomic_DNA"/>
</dbReference>
<dbReference type="Gene3D" id="1.10.10.10">
    <property type="entry name" value="Winged helix-like DNA-binding domain superfamily/Winged helix DNA-binding domain"/>
    <property type="match status" value="1"/>
</dbReference>
<dbReference type="AlphaFoldDB" id="A0A1H2ZID5"/>
<dbReference type="Proteomes" id="UP000182379">
    <property type="component" value="Unassembled WGS sequence"/>
</dbReference>
<accession>A0A1H2ZID5</accession>
<name>A0A1H2ZID5_ACIFE</name>
<comment type="caution">
    <text evidence="2">The sequence shown here is derived from an EMBL/GenBank/DDBJ whole genome shotgun (WGS) entry which is preliminary data.</text>
</comment>
<evidence type="ECO:0000313" key="3">
    <source>
        <dbReference type="Proteomes" id="UP000182379"/>
    </source>
</evidence>
<keyword evidence="1" id="KW-0175">Coiled coil</keyword>
<evidence type="ECO:0000256" key="1">
    <source>
        <dbReference type="SAM" id="Coils"/>
    </source>
</evidence>
<dbReference type="InterPro" id="IPR013324">
    <property type="entry name" value="RNA_pol_sigma_r3/r4-like"/>
</dbReference>
<sequence>MGNQKKTRVKQQYYIPLEVKEGTIITKEYENAPRQWAKIGNKMVRTILIPATKEQYEAYMRPEWKEDKRQQRLVEKRRRREMAQAEHREDKSVQGWDTAVSFELLCETEYGFPEKTREESLDEILEKEELLAALRRELAKLEALDRTILEMFSQGISEAAIGHKVGLSQKGVNKRKHRLLEQLQEQLKDYR</sequence>
<protein>
    <submittedName>
        <fullName evidence="2">Uncharacterized protein</fullName>
    </submittedName>
</protein>
<proteinExistence type="predicted"/>
<organism evidence="2 3">
    <name type="scientific">Acidaminococcus fermentans</name>
    <dbReference type="NCBI Taxonomy" id="905"/>
    <lineage>
        <taxon>Bacteria</taxon>
        <taxon>Bacillati</taxon>
        <taxon>Bacillota</taxon>
        <taxon>Negativicutes</taxon>
        <taxon>Acidaminococcales</taxon>
        <taxon>Acidaminococcaceae</taxon>
        <taxon>Acidaminococcus</taxon>
    </lineage>
</organism>
<feature type="coiled-coil region" evidence="1">
    <location>
        <begin position="117"/>
        <end position="147"/>
    </location>
</feature>